<keyword evidence="1" id="KW-0808">Transferase</keyword>
<dbReference type="PROSITE" id="PS00107">
    <property type="entry name" value="PROTEIN_KINASE_ATP"/>
    <property type="match status" value="1"/>
</dbReference>
<evidence type="ECO:0000256" key="2">
    <source>
        <dbReference type="ARBA" id="ARBA00022741"/>
    </source>
</evidence>
<dbReference type="SUPFAM" id="SSF56112">
    <property type="entry name" value="Protein kinase-like (PK-like)"/>
    <property type="match status" value="1"/>
</dbReference>
<dbReference type="PANTHER" id="PTHR43289">
    <property type="entry name" value="MITOGEN-ACTIVATED PROTEIN KINASE KINASE KINASE 20-RELATED"/>
    <property type="match status" value="1"/>
</dbReference>
<evidence type="ECO:0000256" key="4">
    <source>
        <dbReference type="ARBA" id="ARBA00022840"/>
    </source>
</evidence>
<keyword evidence="2 5" id="KW-0547">Nucleotide-binding</keyword>
<keyword evidence="8" id="KW-0723">Serine/threonine-protein kinase</keyword>
<dbReference type="InterPro" id="IPR000719">
    <property type="entry name" value="Prot_kinase_dom"/>
</dbReference>
<dbReference type="PANTHER" id="PTHR43289:SF34">
    <property type="entry name" value="SERINE_THREONINE-PROTEIN KINASE YBDM-RELATED"/>
    <property type="match status" value="1"/>
</dbReference>
<protein>
    <submittedName>
        <fullName evidence="8">Serine/threonine protein kinase</fullName>
    </submittedName>
</protein>
<evidence type="ECO:0000259" key="7">
    <source>
        <dbReference type="PROSITE" id="PS50011"/>
    </source>
</evidence>
<dbReference type="CDD" id="cd14014">
    <property type="entry name" value="STKc_PknB_like"/>
    <property type="match status" value="1"/>
</dbReference>
<dbReference type="Gene3D" id="1.10.510.10">
    <property type="entry name" value="Transferase(Phosphotransferase) domain 1"/>
    <property type="match status" value="1"/>
</dbReference>
<evidence type="ECO:0000256" key="6">
    <source>
        <dbReference type="SAM" id="MobiDB-lite"/>
    </source>
</evidence>
<feature type="region of interest" description="Disordered" evidence="6">
    <location>
        <begin position="268"/>
        <end position="288"/>
    </location>
</feature>
<evidence type="ECO:0000313" key="8">
    <source>
        <dbReference type="EMBL" id="MBJ8341624.1"/>
    </source>
</evidence>
<evidence type="ECO:0000256" key="1">
    <source>
        <dbReference type="ARBA" id="ARBA00022679"/>
    </source>
</evidence>
<evidence type="ECO:0000256" key="3">
    <source>
        <dbReference type="ARBA" id="ARBA00022777"/>
    </source>
</evidence>
<dbReference type="GO" id="GO:0005524">
    <property type="term" value="F:ATP binding"/>
    <property type="evidence" value="ECO:0007669"/>
    <property type="project" value="UniProtKB-UniRule"/>
</dbReference>
<keyword evidence="3 8" id="KW-0418">Kinase</keyword>
<feature type="binding site" evidence="5">
    <location>
        <position position="43"/>
    </location>
    <ligand>
        <name>ATP</name>
        <dbReference type="ChEBI" id="CHEBI:30616"/>
    </ligand>
</feature>
<feature type="domain" description="Protein kinase" evidence="7">
    <location>
        <begin position="15"/>
        <end position="277"/>
    </location>
</feature>
<dbReference type="InterPro" id="IPR008271">
    <property type="entry name" value="Ser/Thr_kinase_AS"/>
</dbReference>
<dbReference type="SMART" id="SM00220">
    <property type="entry name" value="S_TKc"/>
    <property type="match status" value="1"/>
</dbReference>
<dbReference type="AlphaFoldDB" id="A0A934U5J9"/>
<dbReference type="Gene3D" id="3.30.200.20">
    <property type="entry name" value="Phosphorylase Kinase, domain 1"/>
    <property type="match status" value="1"/>
</dbReference>
<dbReference type="PROSITE" id="PS50011">
    <property type="entry name" value="PROTEIN_KINASE_DOM"/>
    <property type="match status" value="1"/>
</dbReference>
<evidence type="ECO:0000256" key="5">
    <source>
        <dbReference type="PROSITE-ProRule" id="PRU10141"/>
    </source>
</evidence>
<dbReference type="Proteomes" id="UP000655868">
    <property type="component" value="Unassembled WGS sequence"/>
</dbReference>
<accession>A0A934U5J9</accession>
<keyword evidence="4 5" id="KW-0067">ATP-binding</keyword>
<dbReference type="EMBL" id="JAEMNV010000008">
    <property type="protein sequence ID" value="MBJ8341624.1"/>
    <property type="molecule type" value="Genomic_DNA"/>
</dbReference>
<sequence length="288" mass="30476">MEQLDPRDPTSIGPFTLLGRLGAGGMGRVYLGKLPSGRRVAIKVVHEHLAADPRFRVRFSQEVGAAKAVGGFWTAAIVDADPNAPTPWLASEYIVGPTLETAIETHGPLGTEAARIVLVGLTEALIAIHRVRLIHRDLKPANVLLAQDGPRVIDFGIARALDQARLTQPGLPIGSASYMSPEQALGTTTLTPASDIFSLGGVLVFAAAGHAPFTGANVYSVLLAVANGQPDLTGVPARLAGIAAACLAKDPSQRPTTADLLDELTRTTATTPGRPSVDRRDDWWLRRR</sequence>
<dbReference type="GO" id="GO:0004674">
    <property type="term" value="F:protein serine/threonine kinase activity"/>
    <property type="evidence" value="ECO:0007669"/>
    <property type="project" value="UniProtKB-KW"/>
</dbReference>
<evidence type="ECO:0000313" key="9">
    <source>
        <dbReference type="Proteomes" id="UP000655868"/>
    </source>
</evidence>
<dbReference type="InterPro" id="IPR011009">
    <property type="entry name" value="Kinase-like_dom_sf"/>
</dbReference>
<comment type="caution">
    <text evidence="8">The sequence shown here is derived from an EMBL/GenBank/DDBJ whole genome shotgun (WGS) entry which is preliminary data.</text>
</comment>
<dbReference type="InterPro" id="IPR017441">
    <property type="entry name" value="Protein_kinase_ATP_BS"/>
</dbReference>
<dbReference type="RefSeq" id="WP_199706699.1">
    <property type="nucleotide sequence ID" value="NZ_JAEMNV010000008.1"/>
</dbReference>
<proteinExistence type="predicted"/>
<gene>
    <name evidence="8" type="ORF">JGU71_22315</name>
</gene>
<feature type="compositionally biased region" description="Basic and acidic residues" evidence="6">
    <location>
        <begin position="276"/>
        <end position="288"/>
    </location>
</feature>
<name>A0A934U5J9_9NOCA</name>
<reference evidence="8" key="1">
    <citation type="submission" date="2020-12" db="EMBL/GenBank/DDBJ databases">
        <title>Antrihabitans popcorni sp. nov. and Antrihabitans auranticaus sp. nov., isolated from a larva cave.</title>
        <authorList>
            <person name="Lee S.D."/>
            <person name="Kim I.S."/>
        </authorList>
    </citation>
    <scope>NUCLEOTIDE SEQUENCE</scope>
    <source>
        <strain evidence="8">YC3-6</strain>
    </source>
</reference>
<dbReference type="Pfam" id="PF00069">
    <property type="entry name" value="Pkinase"/>
    <property type="match status" value="1"/>
</dbReference>
<organism evidence="8 9">
    <name type="scientific">Antrihabitans stalagmiti</name>
    <dbReference type="NCBI Taxonomy" id="2799499"/>
    <lineage>
        <taxon>Bacteria</taxon>
        <taxon>Bacillati</taxon>
        <taxon>Actinomycetota</taxon>
        <taxon>Actinomycetes</taxon>
        <taxon>Mycobacteriales</taxon>
        <taxon>Nocardiaceae</taxon>
        <taxon>Antrihabitans</taxon>
    </lineage>
</organism>
<dbReference type="PROSITE" id="PS00108">
    <property type="entry name" value="PROTEIN_KINASE_ST"/>
    <property type="match status" value="1"/>
</dbReference>
<keyword evidence="9" id="KW-1185">Reference proteome</keyword>